<feature type="transmembrane region" description="Helical" evidence="1">
    <location>
        <begin position="21"/>
        <end position="42"/>
    </location>
</feature>
<feature type="transmembrane region" description="Helical" evidence="1">
    <location>
        <begin position="99"/>
        <end position="118"/>
    </location>
</feature>
<comment type="caution">
    <text evidence="2">The sequence shown here is derived from an EMBL/GenBank/DDBJ whole genome shotgun (WGS) entry which is preliminary data.</text>
</comment>
<evidence type="ECO:0000313" key="2">
    <source>
        <dbReference type="EMBL" id="TWP50973.1"/>
    </source>
</evidence>
<keyword evidence="3" id="KW-1185">Reference proteome</keyword>
<keyword evidence="1" id="KW-0472">Membrane</keyword>
<feature type="transmembrane region" description="Helical" evidence="1">
    <location>
        <begin position="164"/>
        <end position="183"/>
    </location>
</feature>
<dbReference type="InterPro" id="IPR018750">
    <property type="entry name" value="DUF2306_membrane"/>
</dbReference>
<gene>
    <name evidence="2" type="ORF">FKR81_18035</name>
</gene>
<keyword evidence="1" id="KW-0812">Transmembrane</keyword>
<evidence type="ECO:0000256" key="1">
    <source>
        <dbReference type="SAM" id="Phobius"/>
    </source>
</evidence>
<dbReference type="RefSeq" id="WP_146353222.1">
    <property type="nucleotide sequence ID" value="NZ_VOBR01000010.1"/>
</dbReference>
<accession>A0A563ETJ8</accession>
<protein>
    <submittedName>
        <fullName evidence="2">DUF2306 domain-containing protein</fullName>
    </submittedName>
</protein>
<organism evidence="2 3">
    <name type="scientific">Lentzea tibetensis</name>
    <dbReference type="NCBI Taxonomy" id="2591470"/>
    <lineage>
        <taxon>Bacteria</taxon>
        <taxon>Bacillati</taxon>
        <taxon>Actinomycetota</taxon>
        <taxon>Actinomycetes</taxon>
        <taxon>Pseudonocardiales</taxon>
        <taxon>Pseudonocardiaceae</taxon>
        <taxon>Lentzea</taxon>
    </lineage>
</organism>
<proteinExistence type="predicted"/>
<name>A0A563ETJ8_9PSEU</name>
<sequence>MTTTAVKPSAGTRTPRRTSRGYFVWLTVAGLLCAAMTAYVAVRYLPPDLDSTEGIARGLVHHVLLVAHILTATIAVAIGLAQFWPWLRNNHPRVHRLVGRLYLFAGVLPSAVFGVVVANLSLNGLAASAPLSLLSVLWFVTAVQGFRAARARDYRAHRVWMIRNFALTAAAITGRLWGLTLAVTIGGELVFATANWLSFVVNLLVAEWWIQRRGLKAA</sequence>
<dbReference type="Pfam" id="PF10067">
    <property type="entry name" value="DUF2306"/>
    <property type="match status" value="1"/>
</dbReference>
<evidence type="ECO:0000313" key="3">
    <source>
        <dbReference type="Proteomes" id="UP000316639"/>
    </source>
</evidence>
<dbReference type="AlphaFoldDB" id="A0A563ETJ8"/>
<feature type="transmembrane region" description="Helical" evidence="1">
    <location>
        <begin position="62"/>
        <end position="87"/>
    </location>
</feature>
<dbReference type="EMBL" id="VOBR01000010">
    <property type="protein sequence ID" value="TWP50973.1"/>
    <property type="molecule type" value="Genomic_DNA"/>
</dbReference>
<feature type="transmembrane region" description="Helical" evidence="1">
    <location>
        <begin position="124"/>
        <end position="143"/>
    </location>
</feature>
<dbReference type="Proteomes" id="UP000316639">
    <property type="component" value="Unassembled WGS sequence"/>
</dbReference>
<dbReference type="OrthoDB" id="4698148at2"/>
<keyword evidence="1" id="KW-1133">Transmembrane helix</keyword>
<reference evidence="2 3" key="1">
    <citation type="submission" date="2019-07" db="EMBL/GenBank/DDBJ databases">
        <title>Lentzea xizangensis sp. nov., isolated from Qinghai-Tibetan Plateau Soils.</title>
        <authorList>
            <person name="Huang J."/>
        </authorList>
    </citation>
    <scope>NUCLEOTIDE SEQUENCE [LARGE SCALE GENOMIC DNA]</scope>
    <source>
        <strain evidence="2 3">FXJ1.1311</strain>
    </source>
</reference>
<feature type="transmembrane region" description="Helical" evidence="1">
    <location>
        <begin position="189"/>
        <end position="210"/>
    </location>
</feature>